<dbReference type="EMBL" id="LFIV01000119">
    <property type="protein sequence ID" value="KZL68802.1"/>
    <property type="molecule type" value="Genomic_DNA"/>
</dbReference>
<evidence type="ECO:0000259" key="4">
    <source>
        <dbReference type="Pfam" id="PF00135"/>
    </source>
</evidence>
<dbReference type="InterPro" id="IPR029058">
    <property type="entry name" value="AB_hydrolase_fold"/>
</dbReference>
<gene>
    <name evidence="5" type="ORF">CT0861_06574</name>
</gene>
<dbReference type="SUPFAM" id="SSF53474">
    <property type="entry name" value="alpha/beta-Hydrolases"/>
    <property type="match status" value="1"/>
</dbReference>
<keyword evidence="6" id="KW-1185">Reference proteome</keyword>
<dbReference type="Gene3D" id="3.40.50.1820">
    <property type="entry name" value="alpha/beta hydrolase"/>
    <property type="match status" value="1"/>
</dbReference>
<dbReference type="InterPro" id="IPR019826">
    <property type="entry name" value="Carboxylesterase_B_AS"/>
</dbReference>
<dbReference type="ESTHER" id="9pezi-a0a166r5t6">
    <property type="family name" value="Fungal_carboxylesterase_lipase"/>
</dbReference>
<comment type="similarity">
    <text evidence="1 3">Belongs to the type-B carboxylesterase/lipase family.</text>
</comment>
<sequence length="571" mass="60648">LQPKPSALRDESKHLVCFSPTHSFRMRGVAFLAACAATAGAAVTTRRAALPTVDLGYAIHQASLNETGSYYKFGNIPYGEAPIGDLRFAAPIKPQTVSRTVNNGSVERVCYQAYADWALKAYIGILGDSLEAIKAALYSDARQTEDCLVLDVYVPTAVWNSKNVSAASVLVWIHGGGYELGSKSDSGNPSGLVQRSSAVDPNGQGVIFVSINYRLGMFGFLSGPDPDVTKNAGLLDQRLALEWVQEHIGIFGGDKAKVTVIGESAGGGGAVAQITAYGGEKGPAPFAKVIAQSAIWWTTPDEDGAWQQVLANASTANNTVSSVKQLRALDLATLALVNQNVAGNSTSTGYAFSPVIDGTFLPDFPAQLLGAGQFYSDVEVITGHNANESLYYFIANTSAVGPRIEARQTFLLGTSQDQLDYIYNTLYPEVLDGSYGYWSELGRDLAMQDEALFICNSVFLAEAFGDATHNYVFQGPPGTHGQDIAYTFYNNGEELDLANVAVVASTAHAMQDSFLAFAVGADPSEASGTDAWPTYGLGRNVQEFSATGVVAGVDAINATRCAYWQSGAWKA</sequence>
<evidence type="ECO:0000256" key="3">
    <source>
        <dbReference type="RuleBase" id="RU361235"/>
    </source>
</evidence>
<reference evidence="5 6" key="1">
    <citation type="submission" date="2015-06" db="EMBL/GenBank/DDBJ databases">
        <title>Survival trade-offs in plant roots during colonization by closely related pathogenic and mutualistic fungi.</title>
        <authorList>
            <person name="Hacquard S."/>
            <person name="Kracher B."/>
            <person name="Hiruma K."/>
            <person name="Weinman A."/>
            <person name="Muench P."/>
            <person name="Garrido Oter R."/>
            <person name="Ver Loren van Themaat E."/>
            <person name="Dallerey J.-F."/>
            <person name="Damm U."/>
            <person name="Henrissat B."/>
            <person name="Lespinet O."/>
            <person name="Thon M."/>
            <person name="Kemen E."/>
            <person name="McHardy A.C."/>
            <person name="Schulze-Lefert P."/>
            <person name="O'Connell R.J."/>
        </authorList>
    </citation>
    <scope>NUCLEOTIDE SEQUENCE [LARGE SCALE GENOMIC DNA]</scope>
    <source>
        <strain evidence="5 6">0861</strain>
    </source>
</reference>
<keyword evidence="2 3" id="KW-0378">Hydrolase</keyword>
<evidence type="ECO:0000256" key="2">
    <source>
        <dbReference type="ARBA" id="ARBA00022801"/>
    </source>
</evidence>
<feature type="non-terminal residue" evidence="5">
    <location>
        <position position="1"/>
    </location>
</feature>
<comment type="caution">
    <text evidence="5">The sequence shown here is derived from an EMBL/GenBank/DDBJ whole genome shotgun (WGS) entry which is preliminary data.</text>
</comment>
<dbReference type="EC" id="3.1.1.-" evidence="3"/>
<dbReference type="InterPro" id="IPR050309">
    <property type="entry name" value="Type-B_Carboxylest/Lipase"/>
</dbReference>
<feature type="domain" description="Carboxylesterase type B" evidence="4">
    <location>
        <begin position="65"/>
        <end position="564"/>
    </location>
</feature>
<dbReference type="Pfam" id="PF00135">
    <property type="entry name" value="COesterase"/>
    <property type="match status" value="1"/>
</dbReference>
<evidence type="ECO:0000256" key="1">
    <source>
        <dbReference type="ARBA" id="ARBA00005964"/>
    </source>
</evidence>
<organism evidence="5 6">
    <name type="scientific">Colletotrichum tofieldiae</name>
    <dbReference type="NCBI Taxonomy" id="708197"/>
    <lineage>
        <taxon>Eukaryota</taxon>
        <taxon>Fungi</taxon>
        <taxon>Dikarya</taxon>
        <taxon>Ascomycota</taxon>
        <taxon>Pezizomycotina</taxon>
        <taxon>Sordariomycetes</taxon>
        <taxon>Hypocreomycetidae</taxon>
        <taxon>Glomerellales</taxon>
        <taxon>Glomerellaceae</taxon>
        <taxon>Colletotrichum</taxon>
        <taxon>Colletotrichum spaethianum species complex</taxon>
    </lineage>
</organism>
<dbReference type="Proteomes" id="UP000076552">
    <property type="component" value="Unassembled WGS sequence"/>
</dbReference>
<evidence type="ECO:0000313" key="5">
    <source>
        <dbReference type="EMBL" id="KZL68802.1"/>
    </source>
</evidence>
<dbReference type="STRING" id="708197.A0A166R5T6"/>
<name>A0A166R5T6_9PEZI</name>
<evidence type="ECO:0000313" key="6">
    <source>
        <dbReference type="Proteomes" id="UP000076552"/>
    </source>
</evidence>
<accession>A0A166R5T6</accession>
<protein>
    <recommendedName>
        <fullName evidence="3">Carboxylic ester hydrolase</fullName>
        <ecNumber evidence="3">3.1.1.-</ecNumber>
    </recommendedName>
</protein>
<dbReference type="PANTHER" id="PTHR11559">
    <property type="entry name" value="CARBOXYLESTERASE"/>
    <property type="match status" value="1"/>
</dbReference>
<proteinExistence type="inferred from homology"/>
<dbReference type="GO" id="GO:0016787">
    <property type="term" value="F:hydrolase activity"/>
    <property type="evidence" value="ECO:0007669"/>
    <property type="project" value="UniProtKB-KW"/>
</dbReference>
<dbReference type="AlphaFoldDB" id="A0A166R5T6"/>
<dbReference type="InterPro" id="IPR002018">
    <property type="entry name" value="CarbesteraseB"/>
</dbReference>
<dbReference type="PROSITE" id="PS00122">
    <property type="entry name" value="CARBOXYLESTERASE_B_1"/>
    <property type="match status" value="1"/>
</dbReference>